<sequence length="57" mass="6571">MADAYKLDCESEAGDCRFIVQSEDETEAIELAKKHMREGHGQDYSDDELREEHLQVV</sequence>
<accession>A0A830GKK3</accession>
<dbReference type="AlphaFoldDB" id="A0A830GKK3"/>
<reference evidence="2" key="1">
    <citation type="journal article" date="2014" name="Int. J. Syst. Evol. Microbiol.">
        <title>Complete genome sequence of Corynebacterium casei LMG S-19264T (=DSM 44701T), isolated from a smear-ripened cheese.</title>
        <authorList>
            <consortium name="US DOE Joint Genome Institute (JGI-PGF)"/>
            <person name="Walter F."/>
            <person name="Albersmeier A."/>
            <person name="Kalinowski J."/>
            <person name="Ruckert C."/>
        </authorList>
    </citation>
    <scope>NUCLEOTIDE SEQUENCE</scope>
    <source>
        <strain evidence="2">JCM 17820</strain>
    </source>
</reference>
<gene>
    <name evidence="2" type="ORF">GCM10009030_21970</name>
</gene>
<organism evidence="2 3">
    <name type="scientific">Haloarcula pellucida</name>
    <dbReference type="NCBI Taxonomy" id="1427151"/>
    <lineage>
        <taxon>Archaea</taxon>
        <taxon>Methanobacteriati</taxon>
        <taxon>Methanobacteriota</taxon>
        <taxon>Stenosarchaea group</taxon>
        <taxon>Halobacteria</taxon>
        <taxon>Halobacteriales</taxon>
        <taxon>Haloarculaceae</taxon>
        <taxon>Haloarcula</taxon>
    </lineage>
</organism>
<dbReference type="Proteomes" id="UP000605784">
    <property type="component" value="Unassembled WGS sequence"/>
</dbReference>
<dbReference type="InterPro" id="IPR009409">
    <property type="entry name" value="DUF1059"/>
</dbReference>
<evidence type="ECO:0008006" key="4">
    <source>
        <dbReference type="Google" id="ProtNLM"/>
    </source>
</evidence>
<name>A0A830GKK3_9EURY</name>
<keyword evidence="3" id="KW-1185">Reference proteome</keyword>
<evidence type="ECO:0000256" key="1">
    <source>
        <dbReference type="SAM" id="MobiDB-lite"/>
    </source>
</evidence>
<dbReference type="Pfam" id="PF06348">
    <property type="entry name" value="DUF1059"/>
    <property type="match status" value="1"/>
</dbReference>
<reference evidence="2" key="2">
    <citation type="submission" date="2020-09" db="EMBL/GenBank/DDBJ databases">
        <authorList>
            <person name="Sun Q."/>
            <person name="Ohkuma M."/>
        </authorList>
    </citation>
    <scope>NUCLEOTIDE SEQUENCE</scope>
    <source>
        <strain evidence="2">JCM 17820</strain>
    </source>
</reference>
<proteinExistence type="predicted"/>
<dbReference type="RefSeq" id="WP_188997427.1">
    <property type="nucleotide sequence ID" value="NZ_BMOU01000003.1"/>
</dbReference>
<dbReference type="EMBL" id="BMOU01000003">
    <property type="protein sequence ID" value="GGN95003.1"/>
    <property type="molecule type" value="Genomic_DNA"/>
</dbReference>
<feature type="region of interest" description="Disordered" evidence="1">
    <location>
        <begin position="36"/>
        <end position="57"/>
    </location>
</feature>
<evidence type="ECO:0000313" key="3">
    <source>
        <dbReference type="Proteomes" id="UP000605784"/>
    </source>
</evidence>
<evidence type="ECO:0000313" key="2">
    <source>
        <dbReference type="EMBL" id="GGN95003.1"/>
    </source>
</evidence>
<comment type="caution">
    <text evidence="2">The sequence shown here is derived from an EMBL/GenBank/DDBJ whole genome shotgun (WGS) entry which is preliminary data.</text>
</comment>
<protein>
    <recommendedName>
        <fullName evidence="4">DUF1059 domain-containing protein</fullName>
    </recommendedName>
</protein>